<comment type="caution">
    <text evidence="5">The sequence shown here is derived from an EMBL/GenBank/DDBJ whole genome shotgun (WGS) entry which is preliminary data.</text>
</comment>
<evidence type="ECO:0000313" key="6">
    <source>
        <dbReference type="Proteomes" id="UP001479436"/>
    </source>
</evidence>
<accession>A0ABR2W0N0</accession>
<evidence type="ECO:0000313" key="5">
    <source>
        <dbReference type="EMBL" id="KAK9712489.1"/>
    </source>
</evidence>
<proteinExistence type="predicted"/>
<evidence type="ECO:0000256" key="3">
    <source>
        <dbReference type="SAM" id="MobiDB-lite"/>
    </source>
</evidence>
<keyword evidence="1" id="KW-0479">Metal-binding</keyword>
<dbReference type="Pfam" id="PF00172">
    <property type="entry name" value="Zn_clus"/>
    <property type="match status" value="1"/>
</dbReference>
<dbReference type="PANTHER" id="PTHR47659">
    <property type="entry name" value="ZN(II)2CYS6 TRANSCRIPTION FACTOR (EUROFUNG)-RELATED"/>
    <property type="match status" value="1"/>
</dbReference>
<dbReference type="PROSITE" id="PS50048">
    <property type="entry name" value="ZN2_CY6_FUNGAL_2"/>
    <property type="match status" value="1"/>
</dbReference>
<dbReference type="InterPro" id="IPR036864">
    <property type="entry name" value="Zn2-C6_fun-type_DNA-bd_sf"/>
</dbReference>
<reference evidence="5 6" key="1">
    <citation type="submission" date="2023-04" db="EMBL/GenBank/DDBJ databases">
        <title>Genome of Basidiobolus ranarum AG-B5.</title>
        <authorList>
            <person name="Stajich J.E."/>
            <person name="Carter-House D."/>
            <person name="Gryganskyi A."/>
        </authorList>
    </citation>
    <scope>NUCLEOTIDE SEQUENCE [LARGE SCALE GENOMIC DNA]</scope>
    <source>
        <strain evidence="5 6">AG-B5</strain>
    </source>
</reference>
<dbReference type="SUPFAM" id="SSF57701">
    <property type="entry name" value="Zn2/Cys6 DNA-binding domain"/>
    <property type="match status" value="1"/>
</dbReference>
<feature type="region of interest" description="Disordered" evidence="3">
    <location>
        <begin position="183"/>
        <end position="220"/>
    </location>
</feature>
<dbReference type="Proteomes" id="UP001479436">
    <property type="component" value="Unassembled WGS sequence"/>
</dbReference>
<name>A0ABR2W0N0_9FUNG</name>
<evidence type="ECO:0000259" key="4">
    <source>
        <dbReference type="PROSITE" id="PS50048"/>
    </source>
</evidence>
<protein>
    <recommendedName>
        <fullName evidence="4">Zn(2)-C6 fungal-type domain-containing protein</fullName>
    </recommendedName>
</protein>
<dbReference type="Gene3D" id="4.10.240.10">
    <property type="entry name" value="Zn(2)-C6 fungal-type DNA-binding domain"/>
    <property type="match status" value="1"/>
</dbReference>
<feature type="region of interest" description="Disordered" evidence="3">
    <location>
        <begin position="77"/>
        <end position="140"/>
    </location>
</feature>
<feature type="compositionally biased region" description="Basic residues" evidence="3">
    <location>
        <begin position="102"/>
        <end position="112"/>
    </location>
</feature>
<dbReference type="InterPro" id="IPR050335">
    <property type="entry name" value="ERT1_acuK_gluconeogen_tf"/>
</dbReference>
<dbReference type="PANTHER" id="PTHR47659:SF7">
    <property type="entry name" value="FUNGAL TRANSCRIPTIONAL REGULATORY PROTEIN, N-TERMINAL DOMAIN-CONTAINING PROTEIN"/>
    <property type="match status" value="1"/>
</dbReference>
<dbReference type="EMBL" id="JASJQH010007213">
    <property type="protein sequence ID" value="KAK9712489.1"/>
    <property type="molecule type" value="Genomic_DNA"/>
</dbReference>
<dbReference type="SMART" id="SM00066">
    <property type="entry name" value="GAL4"/>
    <property type="match status" value="1"/>
</dbReference>
<feature type="compositionally biased region" description="Polar residues" evidence="3">
    <location>
        <begin position="131"/>
        <end position="140"/>
    </location>
</feature>
<evidence type="ECO:0000256" key="1">
    <source>
        <dbReference type="ARBA" id="ARBA00022723"/>
    </source>
</evidence>
<gene>
    <name evidence="5" type="ORF">K7432_007109</name>
</gene>
<evidence type="ECO:0000256" key="2">
    <source>
        <dbReference type="ARBA" id="ARBA00023242"/>
    </source>
</evidence>
<keyword evidence="2" id="KW-0539">Nucleus</keyword>
<organism evidence="5 6">
    <name type="scientific">Basidiobolus ranarum</name>
    <dbReference type="NCBI Taxonomy" id="34480"/>
    <lineage>
        <taxon>Eukaryota</taxon>
        <taxon>Fungi</taxon>
        <taxon>Fungi incertae sedis</taxon>
        <taxon>Zoopagomycota</taxon>
        <taxon>Entomophthoromycotina</taxon>
        <taxon>Basidiobolomycetes</taxon>
        <taxon>Basidiobolales</taxon>
        <taxon>Basidiobolaceae</taxon>
        <taxon>Basidiobolus</taxon>
    </lineage>
</organism>
<dbReference type="PROSITE" id="PS00463">
    <property type="entry name" value="ZN2_CY6_FUNGAL_1"/>
    <property type="match status" value="1"/>
</dbReference>
<sequence length="268" mass="29105">MDPTHSGDTPFSMKVSEASGTRSFIVHRAPQLAEPTPISMLLSLNALKKEGQHTPMQSSTLELPTYTKESSPFTTYAISRSPDLMPSSLNPIPNLKDNTRRPTTRVARRSKKYSSLSLSPPLRPIAPAETPYSSKPTSSPGNIKKVYVQKACINCKFSHVACDTSRPCLRCIRNGKSASCIDAARKKRGRPSAKQNSSTDDSDTSIDSPTKLSPIRLLGPNDGGIPDFSLLNTPSGPNSIETIYKKSSLRAILLYPADLDKKSPYPSA</sequence>
<dbReference type="InterPro" id="IPR001138">
    <property type="entry name" value="Zn2Cys6_DnaBD"/>
</dbReference>
<keyword evidence="6" id="KW-1185">Reference proteome</keyword>
<feature type="domain" description="Zn(2)-C6 fungal-type" evidence="4">
    <location>
        <begin position="151"/>
        <end position="180"/>
    </location>
</feature>
<dbReference type="CDD" id="cd00067">
    <property type="entry name" value="GAL4"/>
    <property type="match status" value="1"/>
</dbReference>